<gene>
    <name evidence="6" type="ORF">IEQ34_022555</name>
</gene>
<comment type="caution">
    <text evidence="6">The sequence shown here is derived from an EMBL/GenBank/DDBJ whole genome shotgun (WGS) entry which is preliminary data.</text>
</comment>
<reference evidence="6 7" key="1">
    <citation type="journal article" date="2021" name="Hortic Res">
        <title>Chromosome-scale assembly of the Dendrobium chrysotoxum genome enhances the understanding of orchid evolution.</title>
        <authorList>
            <person name="Zhang Y."/>
            <person name="Zhang G.Q."/>
            <person name="Zhang D."/>
            <person name="Liu X.D."/>
            <person name="Xu X.Y."/>
            <person name="Sun W.H."/>
            <person name="Yu X."/>
            <person name="Zhu X."/>
            <person name="Wang Z.W."/>
            <person name="Zhao X."/>
            <person name="Zhong W.Y."/>
            <person name="Chen H."/>
            <person name="Yin W.L."/>
            <person name="Huang T."/>
            <person name="Niu S.C."/>
            <person name="Liu Z.J."/>
        </authorList>
    </citation>
    <scope>NUCLEOTIDE SEQUENCE [LARGE SCALE GENOMIC DNA]</scope>
    <source>
        <strain evidence="6">Lindl</strain>
    </source>
</reference>
<accession>A0AAV7FK58</accession>
<dbReference type="Proteomes" id="UP000775213">
    <property type="component" value="Unassembled WGS sequence"/>
</dbReference>
<organism evidence="6 7">
    <name type="scientific">Dendrobium chrysotoxum</name>
    <name type="common">Orchid</name>
    <dbReference type="NCBI Taxonomy" id="161865"/>
    <lineage>
        <taxon>Eukaryota</taxon>
        <taxon>Viridiplantae</taxon>
        <taxon>Streptophyta</taxon>
        <taxon>Embryophyta</taxon>
        <taxon>Tracheophyta</taxon>
        <taxon>Spermatophyta</taxon>
        <taxon>Magnoliopsida</taxon>
        <taxon>Liliopsida</taxon>
        <taxon>Asparagales</taxon>
        <taxon>Orchidaceae</taxon>
        <taxon>Epidendroideae</taxon>
        <taxon>Malaxideae</taxon>
        <taxon>Dendrobiinae</taxon>
        <taxon>Dendrobium</taxon>
    </lineage>
</organism>
<evidence type="ECO:0000256" key="2">
    <source>
        <dbReference type="ARBA" id="ARBA00022763"/>
    </source>
</evidence>
<dbReference type="PANTHER" id="PTHR12663:SF3">
    <property type="entry name" value="SISTER CHROMATID COHESION PROTEIN PDS5 HOMOLOG C"/>
    <property type="match status" value="1"/>
</dbReference>
<feature type="compositionally biased region" description="Polar residues" evidence="5">
    <location>
        <begin position="184"/>
        <end position="197"/>
    </location>
</feature>
<name>A0AAV7FK58_DENCH</name>
<dbReference type="GO" id="GO:0005634">
    <property type="term" value="C:nucleus"/>
    <property type="evidence" value="ECO:0007669"/>
    <property type="project" value="UniProtKB-SubCell"/>
</dbReference>
<keyword evidence="4" id="KW-0539">Nucleus</keyword>
<evidence type="ECO:0000256" key="1">
    <source>
        <dbReference type="ARBA" id="ARBA00004123"/>
    </source>
</evidence>
<feature type="region of interest" description="Disordered" evidence="5">
    <location>
        <begin position="172"/>
        <end position="247"/>
    </location>
</feature>
<sequence length="277" mass="30821">MKEMFRLIVGAFKNLNECQAVHFQREFQYLKLLQRSDPHLLKTIRLKHSDIVFFSMETIMTLVLEEIEGICAQLLSGLLDGVKIVEKNILHIAKKLAEKVLVNCSLKLISLIWLNYLMAIGSAQQEGEIFHPEKYVAATYGSSKLVMNNGSFHNGNGDSMAAKQNAEFLHHSGKSRVNTEHSLDSGTANPNRMSDISSLKGGGNVSLQLSNNNDHCGVGNKKKVRNNSNEKLPSNGGRNESQRKAKSKIFKKTSTLLAIRSKTKAEDRIEIKGNSLL</sequence>
<dbReference type="EMBL" id="JAGFBR010000019">
    <property type="protein sequence ID" value="KAH0448755.1"/>
    <property type="molecule type" value="Genomic_DNA"/>
</dbReference>
<feature type="compositionally biased region" description="Polar residues" evidence="5">
    <location>
        <begin position="226"/>
        <end position="239"/>
    </location>
</feature>
<dbReference type="InterPro" id="IPR039776">
    <property type="entry name" value="Pds5"/>
</dbReference>
<keyword evidence="3" id="KW-0234">DNA repair</keyword>
<evidence type="ECO:0000313" key="6">
    <source>
        <dbReference type="EMBL" id="KAH0448755.1"/>
    </source>
</evidence>
<keyword evidence="2" id="KW-0227">DNA damage</keyword>
<protein>
    <submittedName>
        <fullName evidence="6">Uncharacterized protein</fullName>
    </submittedName>
</protein>
<dbReference type="AlphaFoldDB" id="A0AAV7FK58"/>
<evidence type="ECO:0000313" key="7">
    <source>
        <dbReference type="Proteomes" id="UP000775213"/>
    </source>
</evidence>
<proteinExistence type="predicted"/>
<keyword evidence="7" id="KW-1185">Reference proteome</keyword>
<comment type="subcellular location">
    <subcellularLocation>
        <location evidence="1">Nucleus</location>
    </subcellularLocation>
</comment>
<feature type="compositionally biased region" description="Polar residues" evidence="5">
    <location>
        <begin position="205"/>
        <end position="214"/>
    </location>
</feature>
<dbReference type="GO" id="GO:0006281">
    <property type="term" value="P:DNA repair"/>
    <property type="evidence" value="ECO:0007669"/>
    <property type="project" value="UniProtKB-KW"/>
</dbReference>
<dbReference type="PANTHER" id="PTHR12663">
    <property type="entry name" value="ANDROGEN INDUCED INHIBITOR OF PROLIFERATION AS3 / PDS5-RELATED"/>
    <property type="match status" value="1"/>
</dbReference>
<dbReference type="GO" id="GO:0007064">
    <property type="term" value="P:mitotic sister chromatid cohesion"/>
    <property type="evidence" value="ECO:0007669"/>
    <property type="project" value="InterPro"/>
</dbReference>
<evidence type="ECO:0000256" key="4">
    <source>
        <dbReference type="ARBA" id="ARBA00023242"/>
    </source>
</evidence>
<evidence type="ECO:0000256" key="5">
    <source>
        <dbReference type="SAM" id="MobiDB-lite"/>
    </source>
</evidence>
<evidence type="ECO:0000256" key="3">
    <source>
        <dbReference type="ARBA" id="ARBA00023204"/>
    </source>
</evidence>
<dbReference type="GO" id="GO:0000785">
    <property type="term" value="C:chromatin"/>
    <property type="evidence" value="ECO:0007669"/>
    <property type="project" value="TreeGrafter"/>
</dbReference>